<comment type="similarity">
    <text evidence="4">Belongs to the peptidase C1 family.</text>
</comment>
<dbReference type="GO" id="GO:0043418">
    <property type="term" value="P:homocysteine catabolic process"/>
    <property type="evidence" value="ECO:0007669"/>
    <property type="project" value="TreeGrafter"/>
</dbReference>
<dbReference type="RefSeq" id="WP_156700841.1">
    <property type="nucleotide sequence ID" value="NZ_CACRUP010000010.1"/>
</dbReference>
<dbReference type="CDD" id="cd00585">
    <property type="entry name" value="Peptidase_C1B"/>
    <property type="match status" value="1"/>
</dbReference>
<evidence type="ECO:0000313" key="6">
    <source>
        <dbReference type="EMBL" id="VYT84789.1"/>
    </source>
</evidence>
<dbReference type="Pfam" id="PF03051">
    <property type="entry name" value="Peptidase_C1_2"/>
    <property type="match status" value="1"/>
</dbReference>
<dbReference type="PANTHER" id="PTHR10363">
    <property type="entry name" value="BLEOMYCIN HYDROLASE"/>
    <property type="match status" value="1"/>
</dbReference>
<organism evidence="6">
    <name type="scientific">Peptoniphilus gorbachii</name>
    <dbReference type="NCBI Taxonomy" id="411567"/>
    <lineage>
        <taxon>Bacteria</taxon>
        <taxon>Bacillati</taxon>
        <taxon>Bacillota</taxon>
        <taxon>Tissierellia</taxon>
        <taxon>Tissierellales</taxon>
        <taxon>Peptoniphilaceae</taxon>
        <taxon>Peptoniphilus</taxon>
    </lineage>
</organism>
<sequence>MEITKEFLQNSREKFYEDRANRVAQRAAVNNGLVEASVDRVEDEKNRHTFNIELKEKEIRNQKQSGRCWMFAALNLMEYKLCRKYNLKGFELSKNYTLFFDKLERCNYFLDSIIRTLDEDLDGRLVSHILTDPMGDGGQWDMIKNIIKKYGLVPSYAMKESVNSSATANLNNYLTKILRMYAKNLRNSYKEEKDLEKLKKMQEEYMKKIYDVLSISLGTPPEKFDFEVRNEDEEFISDKNLTPQEFLKKHVEVNLDDYISLINAPTKDKPYFKSYTVDFLGNVMELDKVRYVNVPVEVMKDGILKQLKDGEPVWFGCDVAQFFYRKGANLDLSTLKIFDLLNVEYDLSKEERLDYKESLMTHAMVFVGCDYDEENKKINRYKVENSWGKDAGDRGYLVMSDEWFDEYMYQALINKKYLDENVIKAYSEEPIHLKPWDPMGSLA</sequence>
<keyword evidence="4 6" id="KW-0031">Aminopeptidase</keyword>
<keyword evidence="2 4" id="KW-0378">Hydrolase</keyword>
<dbReference type="PANTHER" id="PTHR10363:SF2">
    <property type="entry name" value="BLEOMYCIN HYDROLASE"/>
    <property type="match status" value="1"/>
</dbReference>
<feature type="active site" evidence="5">
    <location>
        <position position="385"/>
    </location>
</feature>
<dbReference type="AlphaFoldDB" id="A0A6N2ZYU8"/>
<accession>A0A6N2ZYU8</accession>
<dbReference type="SUPFAM" id="SSF54001">
    <property type="entry name" value="Cysteine proteinases"/>
    <property type="match status" value="1"/>
</dbReference>
<feature type="active site" evidence="5">
    <location>
        <position position="68"/>
    </location>
</feature>
<dbReference type="GO" id="GO:0009636">
    <property type="term" value="P:response to toxic substance"/>
    <property type="evidence" value="ECO:0007669"/>
    <property type="project" value="TreeGrafter"/>
</dbReference>
<evidence type="ECO:0000256" key="5">
    <source>
        <dbReference type="PIRSR" id="PIRSR005700-1"/>
    </source>
</evidence>
<dbReference type="GO" id="GO:0005737">
    <property type="term" value="C:cytoplasm"/>
    <property type="evidence" value="ECO:0007669"/>
    <property type="project" value="TreeGrafter"/>
</dbReference>
<dbReference type="InterPro" id="IPR038765">
    <property type="entry name" value="Papain-like_cys_pep_sf"/>
</dbReference>
<proteinExistence type="inferred from homology"/>
<dbReference type="EMBL" id="CACRUP010000010">
    <property type="protein sequence ID" value="VYT84789.1"/>
    <property type="molecule type" value="Genomic_DNA"/>
</dbReference>
<name>A0A6N2ZYU8_9FIRM</name>
<feature type="active site" evidence="5">
    <location>
        <position position="362"/>
    </location>
</feature>
<dbReference type="GO" id="GO:0070005">
    <property type="term" value="F:cysteine-type aminopeptidase activity"/>
    <property type="evidence" value="ECO:0007669"/>
    <property type="project" value="InterPro"/>
</dbReference>
<keyword evidence="3 4" id="KW-0788">Thiol protease</keyword>
<evidence type="ECO:0000256" key="3">
    <source>
        <dbReference type="ARBA" id="ARBA00022807"/>
    </source>
</evidence>
<reference evidence="6" key="1">
    <citation type="submission" date="2019-11" db="EMBL/GenBank/DDBJ databases">
        <authorList>
            <person name="Feng L."/>
        </authorList>
    </citation>
    <scope>NUCLEOTIDE SEQUENCE</scope>
    <source>
        <strain evidence="6">PgorbachiiLFYP46</strain>
    </source>
</reference>
<evidence type="ECO:0000256" key="4">
    <source>
        <dbReference type="PIRNR" id="PIRNR005700"/>
    </source>
</evidence>
<gene>
    <name evidence="6" type="primary">pepC</name>
    <name evidence="6" type="ORF">PGLFYP46_01219</name>
</gene>
<dbReference type="Gene3D" id="3.90.70.10">
    <property type="entry name" value="Cysteine proteinases"/>
    <property type="match status" value="1"/>
</dbReference>
<keyword evidence="1 4" id="KW-0645">Protease</keyword>
<dbReference type="PROSITE" id="PS00139">
    <property type="entry name" value="THIOL_PROTEASE_CYS"/>
    <property type="match status" value="1"/>
</dbReference>
<dbReference type="InterPro" id="IPR000169">
    <property type="entry name" value="Pept_cys_AS"/>
</dbReference>
<dbReference type="GO" id="GO:0006508">
    <property type="term" value="P:proteolysis"/>
    <property type="evidence" value="ECO:0007669"/>
    <property type="project" value="UniProtKB-KW"/>
</dbReference>
<dbReference type="PIRSF" id="PIRSF005700">
    <property type="entry name" value="PepC"/>
    <property type="match status" value="1"/>
</dbReference>
<evidence type="ECO:0000256" key="1">
    <source>
        <dbReference type="ARBA" id="ARBA00022670"/>
    </source>
</evidence>
<protein>
    <recommendedName>
        <fullName evidence="4">Aminopeptidase</fullName>
    </recommendedName>
</protein>
<dbReference type="InterPro" id="IPR004134">
    <property type="entry name" value="Peptidase_C1B"/>
</dbReference>
<evidence type="ECO:0000256" key="2">
    <source>
        <dbReference type="ARBA" id="ARBA00022801"/>
    </source>
</evidence>